<proteinExistence type="inferred from homology"/>
<gene>
    <name evidence="5" type="primary">pseC</name>
    <name evidence="5" type="ORF">IC230_09530</name>
</gene>
<evidence type="ECO:0000256" key="4">
    <source>
        <dbReference type="RuleBase" id="RU004508"/>
    </source>
</evidence>
<dbReference type="SUPFAM" id="SSF53383">
    <property type="entry name" value="PLP-dependent transferases"/>
    <property type="match status" value="1"/>
</dbReference>
<dbReference type="GO" id="GO:0008483">
    <property type="term" value="F:transaminase activity"/>
    <property type="evidence" value="ECO:0007669"/>
    <property type="project" value="UniProtKB-KW"/>
</dbReference>
<dbReference type="PIRSF" id="PIRSF000390">
    <property type="entry name" value="PLP_StrS"/>
    <property type="match status" value="1"/>
</dbReference>
<dbReference type="InterPro" id="IPR015422">
    <property type="entry name" value="PyrdxlP-dep_Trfase_small"/>
</dbReference>
<dbReference type="GO" id="GO:0000271">
    <property type="term" value="P:polysaccharide biosynthetic process"/>
    <property type="evidence" value="ECO:0007669"/>
    <property type="project" value="TreeGrafter"/>
</dbReference>
<dbReference type="InterPro" id="IPR015424">
    <property type="entry name" value="PyrdxlP-dep_Trfase"/>
</dbReference>
<dbReference type="GO" id="GO:0030170">
    <property type="term" value="F:pyridoxal phosphate binding"/>
    <property type="evidence" value="ECO:0007669"/>
    <property type="project" value="TreeGrafter"/>
</dbReference>
<keyword evidence="5" id="KW-0032">Aminotransferase</keyword>
<protein>
    <submittedName>
        <fullName evidence="5">UDP-4-amino-4, 6-dideoxy-N-acetyl-beta-L-altrosamine transaminase</fullName>
        <ecNumber evidence="5">2.6.1.92</ecNumber>
    </submittedName>
</protein>
<sequence length="398" mass="43841">MHQPIPYGRQHITDEDIAAVNDVLRSPYLTQGPKIGELEQAFATYIGSEYAVAVSNGTAALHLCCMALGVGPGTRVITTPITFSASANCVRYCGGDVYFADVNPDTVLLDPTAVRALLESHPAGYFSGIIPVDFAGYPVDMVAFRELADEFGLWIIEDACHAPGATFISETGPEHRCGDGSLADLAIFSFHPVKHIAAGEGGMITTNNESLYKHLLRLRTHGITNKPADFTTPYEGEPERGGWYMEMPELGYNYRLTDIQAALALSQLSRADAMLDRRRELAARYDFAFAEAAANGLPVQIIVPPTEVGHAYHLYVVQTPDRKGLYDFLRTKNILAQVHYVPVHLMPYYQKLGGKPGDFPNAENYYAHCLSLPLFPTLTNDEQDYVVENVMTFLKSVR</sequence>
<dbReference type="PANTHER" id="PTHR30244">
    <property type="entry name" value="TRANSAMINASE"/>
    <property type="match status" value="1"/>
</dbReference>
<comment type="similarity">
    <text evidence="1 4">Belongs to the DegT/DnrJ/EryC1 family.</text>
</comment>
<dbReference type="Proteomes" id="UP000653797">
    <property type="component" value="Unassembled WGS sequence"/>
</dbReference>
<feature type="modified residue" description="N6-(pyridoxal phosphate)lysine" evidence="3">
    <location>
        <position position="194"/>
    </location>
</feature>
<dbReference type="NCBIfam" id="TIGR03588">
    <property type="entry name" value="PseC"/>
    <property type="match status" value="1"/>
</dbReference>
<accession>A0A927B075</accession>
<reference evidence="5" key="1">
    <citation type="submission" date="2020-09" db="EMBL/GenBank/DDBJ databases">
        <authorList>
            <person name="Kim M.K."/>
        </authorList>
    </citation>
    <scope>NUCLEOTIDE SEQUENCE</scope>
    <source>
        <strain evidence="5">BT704</strain>
    </source>
</reference>
<dbReference type="EC" id="2.6.1.92" evidence="5"/>
<evidence type="ECO:0000313" key="6">
    <source>
        <dbReference type="Proteomes" id="UP000653797"/>
    </source>
</evidence>
<feature type="active site" description="Proton acceptor" evidence="2">
    <location>
        <position position="194"/>
    </location>
</feature>
<evidence type="ECO:0000256" key="3">
    <source>
        <dbReference type="PIRSR" id="PIRSR000390-2"/>
    </source>
</evidence>
<name>A0A927B075_9BACT</name>
<dbReference type="AlphaFoldDB" id="A0A927B075"/>
<evidence type="ECO:0000313" key="5">
    <source>
        <dbReference type="EMBL" id="MBD2753126.1"/>
    </source>
</evidence>
<keyword evidence="5" id="KW-0808">Transferase</keyword>
<comment type="caution">
    <text evidence="5">The sequence shown here is derived from an EMBL/GenBank/DDBJ whole genome shotgun (WGS) entry which is preliminary data.</text>
</comment>
<evidence type="ECO:0000256" key="2">
    <source>
        <dbReference type="PIRSR" id="PIRSR000390-1"/>
    </source>
</evidence>
<dbReference type="Gene3D" id="3.40.640.10">
    <property type="entry name" value="Type I PLP-dependent aspartate aminotransferase-like (Major domain)"/>
    <property type="match status" value="1"/>
</dbReference>
<evidence type="ECO:0000256" key="1">
    <source>
        <dbReference type="ARBA" id="ARBA00037999"/>
    </source>
</evidence>
<dbReference type="InterPro" id="IPR015421">
    <property type="entry name" value="PyrdxlP-dep_Trfase_major"/>
</dbReference>
<dbReference type="EMBL" id="JACXAA010000003">
    <property type="protein sequence ID" value="MBD2753126.1"/>
    <property type="molecule type" value="Genomic_DNA"/>
</dbReference>
<dbReference type="Pfam" id="PF01041">
    <property type="entry name" value="DegT_DnrJ_EryC1"/>
    <property type="match status" value="1"/>
</dbReference>
<dbReference type="PANTHER" id="PTHR30244:SF34">
    <property type="entry name" value="DTDP-4-AMINO-4,6-DIDEOXYGALACTOSE TRANSAMINASE"/>
    <property type="match status" value="1"/>
</dbReference>
<dbReference type="InterPro" id="IPR020026">
    <property type="entry name" value="PseC"/>
</dbReference>
<keyword evidence="3 4" id="KW-0663">Pyridoxal phosphate</keyword>
<dbReference type="Gene3D" id="3.90.1150.10">
    <property type="entry name" value="Aspartate Aminotransferase, domain 1"/>
    <property type="match status" value="1"/>
</dbReference>
<dbReference type="InterPro" id="IPR000653">
    <property type="entry name" value="DegT/StrS_aminotransferase"/>
</dbReference>
<keyword evidence="6" id="KW-1185">Reference proteome</keyword>
<dbReference type="RefSeq" id="WP_191038762.1">
    <property type="nucleotide sequence ID" value="NZ_JACXAA010000003.1"/>
</dbReference>
<organism evidence="5 6">
    <name type="scientific">Spirosoma validum</name>
    <dbReference type="NCBI Taxonomy" id="2771355"/>
    <lineage>
        <taxon>Bacteria</taxon>
        <taxon>Pseudomonadati</taxon>
        <taxon>Bacteroidota</taxon>
        <taxon>Cytophagia</taxon>
        <taxon>Cytophagales</taxon>
        <taxon>Cytophagaceae</taxon>
        <taxon>Spirosoma</taxon>
    </lineage>
</organism>
<dbReference type="CDD" id="cd00616">
    <property type="entry name" value="AHBA_syn"/>
    <property type="match status" value="1"/>
</dbReference>